<protein>
    <submittedName>
        <fullName evidence="1">Uncharacterized protein</fullName>
    </submittedName>
</protein>
<proteinExistence type="predicted"/>
<comment type="caution">
    <text evidence="1">The sequence shown here is derived from an EMBL/GenBank/DDBJ whole genome shotgun (WGS) entry which is preliminary data.</text>
</comment>
<dbReference type="AlphaFoldDB" id="A0A8S1W8J5"/>
<sequence length="86" mass="10318">MNIYQPNQSVLNTAFISQAILTEQKIIFLRQSLNKAQRDLNDERFQQNHLQSKREDLISNHQKNHRKLLKQVDEQQQLIKKTQSYI</sequence>
<dbReference type="EMBL" id="CAJJDO010000085">
    <property type="protein sequence ID" value="CAD8185701.1"/>
    <property type="molecule type" value="Genomic_DNA"/>
</dbReference>
<reference evidence="1" key="1">
    <citation type="submission" date="2021-01" db="EMBL/GenBank/DDBJ databases">
        <authorList>
            <consortium name="Genoscope - CEA"/>
            <person name="William W."/>
        </authorList>
    </citation>
    <scope>NUCLEOTIDE SEQUENCE</scope>
</reference>
<organism evidence="1 2">
    <name type="scientific">Paramecium pentaurelia</name>
    <dbReference type="NCBI Taxonomy" id="43138"/>
    <lineage>
        <taxon>Eukaryota</taxon>
        <taxon>Sar</taxon>
        <taxon>Alveolata</taxon>
        <taxon>Ciliophora</taxon>
        <taxon>Intramacronucleata</taxon>
        <taxon>Oligohymenophorea</taxon>
        <taxon>Peniculida</taxon>
        <taxon>Parameciidae</taxon>
        <taxon>Paramecium</taxon>
    </lineage>
</organism>
<accession>A0A8S1W8J5</accession>
<name>A0A8S1W8J5_9CILI</name>
<keyword evidence="2" id="KW-1185">Reference proteome</keyword>
<dbReference type="Proteomes" id="UP000689195">
    <property type="component" value="Unassembled WGS sequence"/>
</dbReference>
<gene>
    <name evidence="1" type="ORF">PPENT_87.1.T0850228</name>
</gene>
<evidence type="ECO:0000313" key="1">
    <source>
        <dbReference type="EMBL" id="CAD8185701.1"/>
    </source>
</evidence>
<evidence type="ECO:0000313" key="2">
    <source>
        <dbReference type="Proteomes" id="UP000689195"/>
    </source>
</evidence>